<reference evidence="2 3" key="1">
    <citation type="submission" date="2020-01" db="EMBL/GenBank/DDBJ databases">
        <authorList>
            <person name="Lee S.D."/>
        </authorList>
    </citation>
    <scope>NUCLEOTIDE SEQUENCE [LARGE SCALE GENOMIC DNA]</scope>
    <source>
        <strain evidence="2 3">SAP-35</strain>
    </source>
</reference>
<organism evidence="2 3">
    <name type="scientific">Duganella aceris</name>
    <dbReference type="NCBI Taxonomy" id="2703883"/>
    <lineage>
        <taxon>Bacteria</taxon>
        <taxon>Pseudomonadati</taxon>
        <taxon>Pseudomonadota</taxon>
        <taxon>Betaproteobacteria</taxon>
        <taxon>Burkholderiales</taxon>
        <taxon>Oxalobacteraceae</taxon>
        <taxon>Telluria group</taxon>
        <taxon>Duganella</taxon>
    </lineage>
</organism>
<feature type="domain" description="ATPase AAA-type core" evidence="1">
    <location>
        <begin position="26"/>
        <end position="315"/>
    </location>
</feature>
<dbReference type="InterPro" id="IPR003959">
    <property type="entry name" value="ATPase_AAA_core"/>
</dbReference>
<evidence type="ECO:0000313" key="3">
    <source>
        <dbReference type="Proteomes" id="UP000666369"/>
    </source>
</evidence>
<evidence type="ECO:0000313" key="2">
    <source>
        <dbReference type="EMBL" id="NGZ82889.1"/>
    </source>
</evidence>
<dbReference type="Gene3D" id="3.40.50.300">
    <property type="entry name" value="P-loop containing nucleotide triphosphate hydrolases"/>
    <property type="match status" value="1"/>
</dbReference>
<sequence>MQIKHLKLRNWRNFHLVDVDLGARVILIGPNASGKSNFLDVFRFLRDIAGEGLQKAVRVNRGGIGVLRCLSARQYSNIDIEIAIDDESDQWNYRLVINQDNNSRPMVKEEVVSRNGIVVEKRPNKEDGLDPERLFYTSLEQVVANHQFRKLSEFFRSVSYQNLLPQVVRDPKGFTANPVADDPFGRDFLMRMWRTQERTRDSRLKKIGQALRVAVPQLTKLEVAMDDVGSPHLVVGYEHWRRVDAKQYERDLSDGTLRLLGLLWSLFEGEGPLLLEEPEISLHSEVVSRLPQMIERINRSRRIKRQVFISTHSEDLLGDKGIAADEVLRLEPGKDGTKVLAADATEREMVKHGLSVAEVILPKSAPKDIAQLALAF</sequence>
<dbReference type="PIRSF" id="PIRSF029347">
    <property type="entry name" value="RecF"/>
    <property type="match status" value="1"/>
</dbReference>
<evidence type="ECO:0000259" key="1">
    <source>
        <dbReference type="Pfam" id="PF13304"/>
    </source>
</evidence>
<dbReference type="InterPro" id="IPR027417">
    <property type="entry name" value="P-loop_NTPase"/>
</dbReference>
<dbReference type="InterPro" id="IPR014555">
    <property type="entry name" value="RecF-like"/>
</dbReference>
<dbReference type="PANTHER" id="PTHR32182:SF22">
    <property type="entry name" value="ATP-DEPENDENT ENDONUCLEASE, OLD FAMILY-RELATED"/>
    <property type="match status" value="1"/>
</dbReference>
<dbReference type="Proteomes" id="UP000666369">
    <property type="component" value="Unassembled WGS sequence"/>
</dbReference>
<reference evidence="3" key="2">
    <citation type="submission" date="2023-07" db="EMBL/GenBank/DDBJ databases">
        <title>Duganella aceri sp. nov., isolated from tree sap.</title>
        <authorList>
            <person name="Kim I.S."/>
        </authorList>
    </citation>
    <scope>NUCLEOTIDE SEQUENCE [LARGE SCALE GENOMIC DNA]</scope>
    <source>
        <strain evidence="3">SAP-35</strain>
    </source>
</reference>
<dbReference type="PANTHER" id="PTHR32182">
    <property type="entry name" value="DNA REPLICATION AND REPAIR PROTEIN RECF"/>
    <property type="match status" value="1"/>
</dbReference>
<dbReference type="RefSeq" id="WP_166097627.1">
    <property type="nucleotide sequence ID" value="NZ_JAADJT010000001.1"/>
</dbReference>
<dbReference type="Pfam" id="PF13304">
    <property type="entry name" value="AAA_21"/>
    <property type="match status" value="1"/>
</dbReference>
<name>A0ABX0FD67_9BURK</name>
<dbReference type="SUPFAM" id="SSF52540">
    <property type="entry name" value="P-loop containing nucleoside triphosphate hydrolases"/>
    <property type="match status" value="1"/>
</dbReference>
<gene>
    <name evidence="2" type="ORF">GW587_01270</name>
</gene>
<accession>A0ABX0FD67</accession>
<dbReference type="EMBL" id="JAADJT010000001">
    <property type="protein sequence ID" value="NGZ82889.1"/>
    <property type="molecule type" value="Genomic_DNA"/>
</dbReference>
<protein>
    <submittedName>
        <fullName evidence="2">AAA family ATPase</fullName>
    </submittedName>
</protein>
<keyword evidence="3" id="KW-1185">Reference proteome</keyword>
<proteinExistence type="predicted"/>
<comment type="caution">
    <text evidence="2">The sequence shown here is derived from an EMBL/GenBank/DDBJ whole genome shotgun (WGS) entry which is preliminary data.</text>
</comment>